<proteinExistence type="predicted"/>
<organism evidence="1 2">
    <name type="scientific">Lophiostoma macrostomum CBS 122681</name>
    <dbReference type="NCBI Taxonomy" id="1314788"/>
    <lineage>
        <taxon>Eukaryota</taxon>
        <taxon>Fungi</taxon>
        <taxon>Dikarya</taxon>
        <taxon>Ascomycota</taxon>
        <taxon>Pezizomycotina</taxon>
        <taxon>Dothideomycetes</taxon>
        <taxon>Pleosporomycetidae</taxon>
        <taxon>Pleosporales</taxon>
        <taxon>Lophiostomataceae</taxon>
        <taxon>Lophiostoma</taxon>
    </lineage>
</organism>
<accession>A0A6A6SS23</accession>
<dbReference type="AlphaFoldDB" id="A0A6A6SS23"/>
<dbReference type="Proteomes" id="UP000799324">
    <property type="component" value="Unassembled WGS sequence"/>
</dbReference>
<evidence type="ECO:0000313" key="1">
    <source>
        <dbReference type="EMBL" id="KAF2650585.1"/>
    </source>
</evidence>
<gene>
    <name evidence="1" type="ORF">K491DRAFT_720627</name>
</gene>
<keyword evidence="2" id="KW-1185">Reference proteome</keyword>
<reference evidence="1" key="1">
    <citation type="journal article" date="2020" name="Stud. Mycol.">
        <title>101 Dothideomycetes genomes: a test case for predicting lifestyles and emergence of pathogens.</title>
        <authorList>
            <person name="Haridas S."/>
            <person name="Albert R."/>
            <person name="Binder M."/>
            <person name="Bloem J."/>
            <person name="Labutti K."/>
            <person name="Salamov A."/>
            <person name="Andreopoulos B."/>
            <person name="Baker S."/>
            <person name="Barry K."/>
            <person name="Bills G."/>
            <person name="Bluhm B."/>
            <person name="Cannon C."/>
            <person name="Castanera R."/>
            <person name="Culley D."/>
            <person name="Daum C."/>
            <person name="Ezra D."/>
            <person name="Gonzalez J."/>
            <person name="Henrissat B."/>
            <person name="Kuo A."/>
            <person name="Liang C."/>
            <person name="Lipzen A."/>
            <person name="Lutzoni F."/>
            <person name="Magnuson J."/>
            <person name="Mondo S."/>
            <person name="Nolan M."/>
            <person name="Ohm R."/>
            <person name="Pangilinan J."/>
            <person name="Park H.-J."/>
            <person name="Ramirez L."/>
            <person name="Alfaro M."/>
            <person name="Sun H."/>
            <person name="Tritt A."/>
            <person name="Yoshinaga Y."/>
            <person name="Zwiers L.-H."/>
            <person name="Turgeon B."/>
            <person name="Goodwin S."/>
            <person name="Spatafora J."/>
            <person name="Crous P."/>
            <person name="Grigoriev I."/>
        </authorList>
    </citation>
    <scope>NUCLEOTIDE SEQUENCE</scope>
    <source>
        <strain evidence="1">CBS 122681</strain>
    </source>
</reference>
<sequence>MSEYCRATLPRLSLLQWCNPQATEAVPKPSREEQQVLAQELSHYQQLVHINVFASLHSLVGGDELALLKYFLEGDDVVNESFQGFIDLFTGVTKLERLHVKISLGTFKARNGHEFCRTDHFVERMKQMQAALVKMLQDQHPERRDAIFLKFERVSSRFSHAQYPELFWHDQWS</sequence>
<dbReference type="EMBL" id="MU004450">
    <property type="protein sequence ID" value="KAF2650585.1"/>
    <property type="molecule type" value="Genomic_DNA"/>
</dbReference>
<name>A0A6A6SS23_9PLEO</name>
<evidence type="ECO:0000313" key="2">
    <source>
        <dbReference type="Proteomes" id="UP000799324"/>
    </source>
</evidence>
<protein>
    <submittedName>
        <fullName evidence="1">Uncharacterized protein</fullName>
    </submittedName>
</protein>